<reference evidence="1" key="1">
    <citation type="submission" date="2021-10" db="EMBL/GenBank/DDBJ databases">
        <title>Melipona bicolor Genome sequencing and assembly.</title>
        <authorList>
            <person name="Araujo N.S."/>
            <person name="Arias M.C."/>
        </authorList>
    </citation>
    <scope>NUCLEOTIDE SEQUENCE</scope>
    <source>
        <strain evidence="1">USP_2M_L1-L4_2017</strain>
        <tissue evidence="1">Whole body</tissue>
    </source>
</reference>
<keyword evidence="2" id="KW-1185">Reference proteome</keyword>
<sequence length="64" mass="7315">MHLKKYEWVGRPDIGDCSLWVRSAALEFDDGLWQCQVTASDFTTQDALASEPARLVVRGKYLRN</sequence>
<organism evidence="1 2">
    <name type="scientific">Melipona bicolor</name>
    <dbReference type="NCBI Taxonomy" id="60889"/>
    <lineage>
        <taxon>Eukaryota</taxon>
        <taxon>Metazoa</taxon>
        <taxon>Ecdysozoa</taxon>
        <taxon>Arthropoda</taxon>
        <taxon>Hexapoda</taxon>
        <taxon>Insecta</taxon>
        <taxon>Pterygota</taxon>
        <taxon>Neoptera</taxon>
        <taxon>Endopterygota</taxon>
        <taxon>Hymenoptera</taxon>
        <taxon>Apocrita</taxon>
        <taxon>Aculeata</taxon>
        <taxon>Apoidea</taxon>
        <taxon>Anthophila</taxon>
        <taxon>Apidae</taxon>
        <taxon>Melipona</taxon>
    </lineage>
</organism>
<dbReference type="EMBL" id="JAHYIQ010000001">
    <property type="protein sequence ID" value="KAK1136281.1"/>
    <property type="molecule type" value="Genomic_DNA"/>
</dbReference>
<evidence type="ECO:0000313" key="2">
    <source>
        <dbReference type="Proteomes" id="UP001177670"/>
    </source>
</evidence>
<name>A0AA40KX46_9HYME</name>
<protein>
    <submittedName>
        <fullName evidence="1">Uncharacterized protein</fullName>
    </submittedName>
</protein>
<gene>
    <name evidence="1" type="ORF">K0M31_000845</name>
</gene>
<dbReference type="AlphaFoldDB" id="A0AA40KX46"/>
<accession>A0AA40KX46</accession>
<evidence type="ECO:0000313" key="1">
    <source>
        <dbReference type="EMBL" id="KAK1136281.1"/>
    </source>
</evidence>
<proteinExistence type="predicted"/>
<dbReference type="Proteomes" id="UP001177670">
    <property type="component" value="Unassembled WGS sequence"/>
</dbReference>
<comment type="caution">
    <text evidence="1">The sequence shown here is derived from an EMBL/GenBank/DDBJ whole genome shotgun (WGS) entry which is preliminary data.</text>
</comment>